<keyword evidence="3" id="KW-1185">Reference proteome</keyword>
<evidence type="ECO:0000313" key="3">
    <source>
        <dbReference type="Proteomes" id="UP001197974"/>
    </source>
</evidence>
<evidence type="ECO:0000313" key="2">
    <source>
        <dbReference type="EMBL" id="WLR43470.1"/>
    </source>
</evidence>
<dbReference type="RefSeq" id="WP_226538261.1">
    <property type="nucleotide sequence ID" value="NZ_CP129013.1"/>
</dbReference>
<feature type="region of interest" description="Disordered" evidence="1">
    <location>
        <begin position="31"/>
        <end position="62"/>
    </location>
</feature>
<feature type="compositionally biased region" description="Basic residues" evidence="1">
    <location>
        <begin position="40"/>
        <end position="62"/>
    </location>
</feature>
<name>A0ABY9JYE8_9BACI</name>
<evidence type="ECO:0000256" key="1">
    <source>
        <dbReference type="SAM" id="MobiDB-lite"/>
    </source>
</evidence>
<dbReference type="Proteomes" id="UP001197974">
    <property type="component" value="Chromosome"/>
</dbReference>
<proteinExistence type="predicted"/>
<organism evidence="2 3">
    <name type="scientific">Bacillus carboniphilus</name>
    <dbReference type="NCBI Taxonomy" id="86663"/>
    <lineage>
        <taxon>Bacteria</taxon>
        <taxon>Bacillati</taxon>
        <taxon>Bacillota</taxon>
        <taxon>Bacilli</taxon>
        <taxon>Bacillales</taxon>
        <taxon>Bacillaceae</taxon>
        <taxon>Bacillus</taxon>
    </lineage>
</organism>
<accession>A0ABY9JYE8</accession>
<protein>
    <submittedName>
        <fullName evidence="2">Uncharacterized protein</fullName>
    </submittedName>
</protein>
<dbReference type="EMBL" id="CP129013">
    <property type="protein sequence ID" value="WLR43470.1"/>
    <property type="molecule type" value="Genomic_DNA"/>
</dbReference>
<gene>
    <name evidence="2" type="ORF">LC087_04675</name>
</gene>
<reference evidence="2 3" key="1">
    <citation type="submission" date="2023-06" db="EMBL/GenBank/DDBJ databases">
        <title>Five Gram-positive bacteria isolated from mangrove sediments in Shenzhen, Guangdong, China.</title>
        <authorList>
            <person name="Yu S."/>
            <person name="Zheng W."/>
            <person name="Huang Y."/>
        </authorList>
    </citation>
    <scope>NUCLEOTIDE SEQUENCE [LARGE SCALE GENOMIC DNA]</scope>
    <source>
        <strain evidence="2 3">SaN35-3</strain>
    </source>
</reference>
<sequence length="62" mass="7199">MTYHRGNGTHLKNAHVMWATIMLARRVLQKQHQSLGAGARQKRKPYAPVKRHSIKKKVQIEN</sequence>